<evidence type="ECO:0000256" key="3">
    <source>
        <dbReference type="ARBA" id="ARBA00022722"/>
    </source>
</evidence>
<dbReference type="SMART" id="SM00479">
    <property type="entry name" value="EXOIII"/>
    <property type="match status" value="1"/>
</dbReference>
<accession>A0AAV4VYA4</accession>
<feature type="compositionally biased region" description="Basic and acidic residues" evidence="8">
    <location>
        <begin position="505"/>
        <end position="546"/>
    </location>
</feature>
<dbReference type="PANTHER" id="PTHR12801:SF115">
    <property type="entry name" value="FI18136P1-RELATED"/>
    <property type="match status" value="1"/>
</dbReference>
<feature type="compositionally biased region" description="Polar residues" evidence="8">
    <location>
        <begin position="288"/>
        <end position="299"/>
    </location>
</feature>
<evidence type="ECO:0000256" key="7">
    <source>
        <dbReference type="SAM" id="Coils"/>
    </source>
</evidence>
<evidence type="ECO:0000256" key="6">
    <source>
        <dbReference type="ARBA" id="ARBA00023242"/>
    </source>
</evidence>
<dbReference type="CDD" id="cd06145">
    <property type="entry name" value="REX1_like"/>
    <property type="match status" value="1"/>
</dbReference>
<comment type="subcellular location">
    <subcellularLocation>
        <location evidence="1">Nucleus</location>
    </subcellularLocation>
</comment>
<evidence type="ECO:0000256" key="2">
    <source>
        <dbReference type="ARBA" id="ARBA00006357"/>
    </source>
</evidence>
<name>A0AAV4VYA4_9ARAC</name>
<dbReference type="GO" id="GO:0005634">
    <property type="term" value="C:nucleus"/>
    <property type="evidence" value="ECO:0007669"/>
    <property type="project" value="UniProtKB-SubCell"/>
</dbReference>
<dbReference type="PANTHER" id="PTHR12801">
    <property type="entry name" value="RNA EXONUCLEASE REXO1 / RECO3 FAMILY MEMBER-RELATED"/>
    <property type="match status" value="1"/>
</dbReference>
<evidence type="ECO:0000259" key="9">
    <source>
        <dbReference type="SMART" id="SM00479"/>
    </source>
</evidence>
<evidence type="ECO:0000256" key="1">
    <source>
        <dbReference type="ARBA" id="ARBA00004123"/>
    </source>
</evidence>
<keyword evidence="4" id="KW-0378">Hydrolase</keyword>
<feature type="coiled-coil region" evidence="7">
    <location>
        <begin position="655"/>
        <end position="682"/>
    </location>
</feature>
<evidence type="ECO:0000313" key="10">
    <source>
        <dbReference type="EMBL" id="GIY75098.1"/>
    </source>
</evidence>
<sequence>MLPSIGYFKDILCPYDKVNRCHRPYCHFKHIEPVDKIIRKPEVVEDADYLLNNSTGITAHYSHQSSHHHVSTSCYVPTPVGRATQHSGILKNSNTVSLSTVIPVYNPTPISKLKELNSYYSNFESKATFSPEYSYSSKKKKKIEEYDPTAVKVVSKKCVTFADQSCDAVDDVHITSFSSSEEDVEDVSSAPKFSDDDLDNDHDLDQSKTRNASSFADNIKCNEEEEDINEKNIDEFSLVDKILVDSKRSEKLLANFQKPISASAKSVSKKSIEKLKNKSKKVKDSKTVDVNNSEHTSTSTKERIPVEKNNIVNCDEDNTTSVTETESEVKCALNESKKNKHKDKLNDPAKKLKTSSSSKSKSSSNSSSSSSKGKSHKSSDKSNKSSSSDKSKSKSKETSSSKESSKNEDSKNKHDKLIEKSVSKTSKSEKSKSEKSSSKNSKSEKHKSVPSKTEKSSNSKVDKNEKSKTSSKVSKEVKLQDEKVTSSSIDKKNKLDASKQLSKSSDSHNKQKSKINDNDGSSKDKTFKRKTDDSNNEKNISKEKSSVVHISKKLKNDVDNSDDSSVEEITVSSDSDGDTTEECWRIFNETYPEYKQDPLTPDKESLPKEAKAAFKDITIMRKQRLAHAGAANLKSSSSMKKFKNLKTPMNPGQVMMERFAKIREAQKRAEELKNAEQKAKTSTLNPFHRPGEKKRISAVSNHSLLAAIAEKNRINNLSTTANDFSPLPSTVSKSLKVTKRVAHVPDALKDEGIFRNVATKPRPVIPVEYGSKVPTVIRQKFLNTFIDEYIKFSSTEEEAYENALDEEKKAFQRSSSKAIYMNVASNALNRLRHRKNENGPNNKKDGVTSTTNSKTVSHEAMLNGPQAQRGTFSIERKKPQSVPDLKGIALYEHLSTYILIKEQLKENGFPLPHPTELGKAVIEGIYASKTQFCNDPFKRTCCRCQKTYYVNVDGDYVRDEECDFHWGRLWKKRVAGTLESRYTCCQGDSESEGCCVGAGHVFEGSEAHALKGFVNTLPKTPPPDEYYGIYSLDCEMCYTTAGVELTRISVIDPDLKTVYETFVKPHNKVLDYNTRFSGITEDNLKNVRTTIRDVQAVLLCMFNDKTILIGHSLESDLKALKIFHQTVVDTSVVFPHKMGLPFKRALRTLMVEKLNKIIQNDVGGHDSCEDAVSCMELMLWRVKEDLKGNR</sequence>
<keyword evidence="6" id="KW-0539">Nucleus</keyword>
<dbReference type="GO" id="GO:0004527">
    <property type="term" value="F:exonuclease activity"/>
    <property type="evidence" value="ECO:0007669"/>
    <property type="project" value="UniProtKB-KW"/>
</dbReference>
<dbReference type="Gene3D" id="3.30.420.10">
    <property type="entry name" value="Ribonuclease H-like superfamily/Ribonuclease H"/>
    <property type="match status" value="1"/>
</dbReference>
<dbReference type="Pfam" id="PF15870">
    <property type="entry name" value="EloA-BP1"/>
    <property type="match status" value="1"/>
</dbReference>
<dbReference type="AlphaFoldDB" id="A0AAV4VYA4"/>
<feature type="compositionally biased region" description="Basic and acidic residues" evidence="8">
    <location>
        <begin position="270"/>
        <end position="287"/>
    </location>
</feature>
<protein>
    <submittedName>
        <fullName evidence="10">RNA exonuclease 1 homolog</fullName>
    </submittedName>
</protein>
<evidence type="ECO:0000256" key="5">
    <source>
        <dbReference type="ARBA" id="ARBA00022839"/>
    </source>
</evidence>
<keyword evidence="7" id="KW-0175">Coiled coil</keyword>
<dbReference type="SUPFAM" id="SSF53098">
    <property type="entry name" value="Ribonuclease H-like"/>
    <property type="match status" value="1"/>
</dbReference>
<keyword evidence="5 10" id="KW-0269">Exonuclease</keyword>
<proteinExistence type="inferred from homology"/>
<evidence type="ECO:0000256" key="8">
    <source>
        <dbReference type="SAM" id="MobiDB-lite"/>
    </source>
</evidence>
<dbReference type="GO" id="GO:0003676">
    <property type="term" value="F:nucleic acid binding"/>
    <property type="evidence" value="ECO:0007669"/>
    <property type="project" value="InterPro"/>
</dbReference>
<dbReference type="FunFam" id="3.30.420.10:FF:000021">
    <property type="entry name" value="RNA exonuclease 1 homolog"/>
    <property type="match status" value="1"/>
</dbReference>
<dbReference type="InterPro" id="IPR047021">
    <property type="entry name" value="REXO1/3/4-like"/>
</dbReference>
<dbReference type="InterPro" id="IPR031736">
    <property type="entry name" value="REXO1-like_dom"/>
</dbReference>
<keyword evidence="3" id="KW-0540">Nuclease</keyword>
<dbReference type="InterPro" id="IPR012337">
    <property type="entry name" value="RNaseH-like_sf"/>
</dbReference>
<feature type="domain" description="Exonuclease" evidence="9">
    <location>
        <begin position="1028"/>
        <end position="1187"/>
    </location>
</feature>
<evidence type="ECO:0000256" key="4">
    <source>
        <dbReference type="ARBA" id="ARBA00022801"/>
    </source>
</evidence>
<dbReference type="InterPro" id="IPR034922">
    <property type="entry name" value="REX1-like_exo"/>
</dbReference>
<organism evidence="10 11">
    <name type="scientific">Caerostris darwini</name>
    <dbReference type="NCBI Taxonomy" id="1538125"/>
    <lineage>
        <taxon>Eukaryota</taxon>
        <taxon>Metazoa</taxon>
        <taxon>Ecdysozoa</taxon>
        <taxon>Arthropoda</taxon>
        <taxon>Chelicerata</taxon>
        <taxon>Arachnida</taxon>
        <taxon>Araneae</taxon>
        <taxon>Araneomorphae</taxon>
        <taxon>Entelegynae</taxon>
        <taxon>Araneoidea</taxon>
        <taxon>Araneidae</taxon>
        <taxon>Caerostris</taxon>
    </lineage>
</organism>
<dbReference type="InterPro" id="IPR013520">
    <property type="entry name" value="Ribonucl_H"/>
</dbReference>
<feature type="region of interest" description="Disordered" evidence="8">
    <location>
        <begin position="265"/>
        <end position="582"/>
    </location>
</feature>
<dbReference type="InterPro" id="IPR036397">
    <property type="entry name" value="RNaseH_sf"/>
</dbReference>
<dbReference type="Proteomes" id="UP001054837">
    <property type="component" value="Unassembled WGS sequence"/>
</dbReference>
<comment type="caution">
    <text evidence="10">The sequence shown here is derived from an EMBL/GenBank/DDBJ whole genome shotgun (WGS) entry which is preliminary data.</text>
</comment>
<keyword evidence="11" id="KW-1185">Reference proteome</keyword>
<feature type="region of interest" description="Disordered" evidence="8">
    <location>
        <begin position="180"/>
        <end position="216"/>
    </location>
</feature>
<feature type="compositionally biased region" description="Basic and acidic residues" evidence="8">
    <location>
        <begin position="377"/>
        <end position="497"/>
    </location>
</feature>
<evidence type="ECO:0000313" key="11">
    <source>
        <dbReference type="Proteomes" id="UP001054837"/>
    </source>
</evidence>
<gene>
    <name evidence="10" type="primary">Rexo1</name>
    <name evidence="10" type="ORF">CDAR_371962</name>
</gene>
<reference evidence="10 11" key="1">
    <citation type="submission" date="2021-06" db="EMBL/GenBank/DDBJ databases">
        <title>Caerostris darwini draft genome.</title>
        <authorList>
            <person name="Kono N."/>
            <person name="Arakawa K."/>
        </authorList>
    </citation>
    <scope>NUCLEOTIDE SEQUENCE [LARGE SCALE GENOMIC DNA]</scope>
</reference>
<dbReference type="EMBL" id="BPLQ01013825">
    <property type="protein sequence ID" value="GIY75098.1"/>
    <property type="molecule type" value="Genomic_DNA"/>
</dbReference>
<feature type="compositionally biased region" description="Low complexity" evidence="8">
    <location>
        <begin position="354"/>
        <end position="372"/>
    </location>
</feature>
<feature type="region of interest" description="Disordered" evidence="8">
    <location>
        <begin position="833"/>
        <end position="868"/>
    </location>
</feature>
<comment type="similarity">
    <text evidence="2">Belongs to the REXO1/REXO3 family.</text>
</comment>